<name>A0ABR7HGZ4_9FIRM</name>
<keyword evidence="11" id="KW-1185">Reference proteome</keyword>
<proteinExistence type="inferred from homology"/>
<dbReference type="Gene3D" id="2.60.40.3630">
    <property type="match status" value="3"/>
</dbReference>
<evidence type="ECO:0000256" key="4">
    <source>
        <dbReference type="ARBA" id="ARBA00023295"/>
    </source>
</evidence>
<feature type="domain" description="Atrophied bacterial Ig" evidence="9">
    <location>
        <begin position="1178"/>
        <end position="1264"/>
    </location>
</feature>
<comment type="caution">
    <text evidence="10">The sequence shown here is derived from an EMBL/GenBank/DDBJ whole genome shotgun (WGS) entry which is preliminary data.</text>
</comment>
<evidence type="ECO:0000256" key="6">
    <source>
        <dbReference type="SAM" id="MobiDB-lite"/>
    </source>
</evidence>
<dbReference type="SUPFAM" id="SSF75005">
    <property type="entry name" value="Arabinanase/levansucrase/invertase"/>
    <property type="match status" value="3"/>
</dbReference>
<dbReference type="InterPro" id="IPR046780">
    <property type="entry name" value="aBig_2"/>
</dbReference>
<feature type="signal peptide" evidence="7">
    <location>
        <begin position="1"/>
        <end position="28"/>
    </location>
</feature>
<dbReference type="PANTHER" id="PTHR22925:SF3">
    <property type="entry name" value="GLYCOSYL HYDROLASE FAMILY PROTEIN 43"/>
    <property type="match status" value="1"/>
</dbReference>
<evidence type="ECO:0000256" key="5">
    <source>
        <dbReference type="PROSITE-ProRule" id="PRU00591"/>
    </source>
</evidence>
<accession>A0ABR7HGZ4</accession>
<dbReference type="InterPro" id="IPR006710">
    <property type="entry name" value="Glyco_hydro_43"/>
</dbReference>
<feature type="domain" description="Bacterial Ig-like" evidence="8">
    <location>
        <begin position="929"/>
        <end position="985"/>
    </location>
</feature>
<dbReference type="InterPro" id="IPR008979">
    <property type="entry name" value="Galactose-bd-like_sf"/>
</dbReference>
<evidence type="ECO:0000256" key="3">
    <source>
        <dbReference type="ARBA" id="ARBA00022801"/>
    </source>
</evidence>
<keyword evidence="2" id="KW-0677">Repeat</keyword>
<dbReference type="Pfam" id="PF04616">
    <property type="entry name" value="Glyco_hydro_43"/>
    <property type="match status" value="1"/>
</dbReference>
<dbReference type="CDD" id="cd08983">
    <property type="entry name" value="GH43_Bt3655-like"/>
    <property type="match status" value="1"/>
</dbReference>
<dbReference type="SUPFAM" id="SSF49785">
    <property type="entry name" value="Galactose-binding domain-like"/>
    <property type="match status" value="1"/>
</dbReference>
<dbReference type="PROSITE" id="PS51170">
    <property type="entry name" value="CW"/>
    <property type="match status" value="1"/>
</dbReference>
<dbReference type="Proteomes" id="UP000634672">
    <property type="component" value="Unassembled WGS sequence"/>
</dbReference>
<dbReference type="Pfam" id="PF07532">
    <property type="entry name" value="Big_4"/>
    <property type="match status" value="1"/>
</dbReference>
<dbReference type="SUPFAM" id="SSF49899">
    <property type="entry name" value="Concanavalin A-like lectins/glucanases"/>
    <property type="match status" value="1"/>
</dbReference>
<dbReference type="InterPro" id="IPR023296">
    <property type="entry name" value="Glyco_hydro_beta-prop_sf"/>
</dbReference>
<sequence>MKKKPFKRLAAVALSLAMVLPGAAPAYAAPERENRGFRSMPGYEELIAADYTLYLVKCGASNPLAIPNGYKMGVLQSGTDQKEAPDSTGYTWGYVENGSSIMYGKRDTSENSLESGLRYLSDAITYDSDVSGITYRFEMPEGERTYQVTLGCKNPWDSRPVDVTLEGETVKSGWTFAKDSLAEETFSVTVSDGVLDVWVHNQSRQSSSQDAMLSYIIIKAPYDQEYLQKAMEQYILADTDRDLYSKQSLAKYDEAYKYAKLAAESEKPVSAEKISSNLKKLIARYNGLQPRQDAINYTSFSGTDGDVWLDTEGTPIQAHGGQVQKFTYQGETKWYWYGEDKTDGYRTVDGGVRVYSSEDLYNWKEEGVALRNLTDEYDFEEDYFKELYKDYTEEQKAKVLLAINDTTSVLERPKVIYNEKNDNYVMWFHADGPTETSNSNYAAASAGVAVSDSPTGPFRFIDRYRLNYVDGKHDQSKGMARDMNLFVDDDKTAYIIYSSEENATLFISKLNEDYTYLSASPEAAVPGEDFLRSETFAGQKREAPAMFKYDGKYYLMTSGCTGWGANQASFAVSENGVMGDWKIIGDPCVTDTSICQYTNALTFGTQSTNIIPIDAENGKFIYMGDRWNNKNPGENELTDPQYVWLPVEFDGEGSMILRPYVDWKLDMLDYMAPIIVNTELPKSIKKGTALSDLPQKINITINNETKDTPVEWTLVSGDLNSTGPVTLNGTMTENGGRKVTLNGFVYSDGLKYLVDCGVMDASGSPKVSDIYEDVKKHGKLVNEAADQKAAGTNTWGYGGGCSALAWRAGSGLHSTGWYGSANKAGNAFSYEFVLDKGTYKITTGHTEWWSAGRATKVTAAFEGSSMPVELGTASWSGGNGGVMQTVSGSITVPEDQTKVILTFTADVDQAPVVSYIAIEKSSITKVFDDNLSLSVTTGGKPDLPETVDVETADGERTAKKVTWTLPADGFNEAWKTVEVTGMLEGAEVVVNARVEVIPENLVYFIDSGFTEERVSPAWQGVNGIMNLSNAVSDQRFDGTWGYVEDGVKLYNSESDDKYENGLYAEADQEIVYKLTLEQGTYRFASGYREWWSKWNSGRSIAVDVAWQNAEGEHRVEELGTLTLGNDTEGHVLESDNDFELPADGVVEFHVKKNAKLDGVLSWLAVQKVKKLSSSEAVDLDYEALNISNIDDVKGNLTLPETGANKTTITWESSDESIIAVTGLDENTPIGVVTRPDANTEVTLTATITFRGVSRKKVFTAHVAAKPEEKTMDSYVFAYFKGEDLSSGEQIYMASSRDGMNWEDLNASKPVITSGMGEKGLRDPFIMRSAEGDRFYLIATDLKINGNGNWSAAQTSGSQSIMIWESEDLVNWSDQRMVKVAAEGAGCTWAPEAFYDETTGEYVVFWSSKIPKDQNVTNNDYTHRVYYAKTRDFYHFTEPEVWIELHSESGEVLSVIDATVIKVDDTYYRFTKNEATKAHREGLPEGGKYTILEKSDSLLGQWTEIESVINYINGMEGATAFQLNGQDKWCLLLDNFGGGGYFPLITEDIGSGEFTRLDTTEYSFPGTMRHGSVLPVTSKEYDAIMEEYGPASINSPDLKGTELMEKVIGTAAPVYEDTFDDYDIEDSAEKGETLESRDGTKQYSMNNDSFVVKEDVKGNRYLQAVAVTNGPKLGQADISAEAVSDLKDALIMMDVMIPGPEENTARSYGQIGVQGDRSYVKFDLKESGVNIRENYKDDKAAYPFEAGKTYNVAVLYQNGTASVYVNGKLIHKKESSAYGNAVKMGTIAVATGGKIDDVRIYDASADRTEYEEILEIMKNVDQEEYAEEGWEEFQVALRKAEALMKSQVASEPDLEETFLKLTEAYDKLTAVKDFYTDHISITAKPYQTEYELYDDFNLEGMEVTEYRKASGSNAERIKVLAEDAYELEYDFSEVGETEVTVSYSAVGESGGEEIFTDSLTVKVLEEIEEAEYYTSRISITRKPNKTDYVVDEEFDPTGMVVTEYLKASASNAAPRKRVLGENEFETVYDFSGEGRRKVTAVYYGTDKAGEEKKFTDYVVVNVAADPGRNTEYTSGIKVTAMPFKTEYKTDDELDTSGMIIKRIVMMPNGEKAEEILSEGEYQISYDFSKPGTRTVAISYVAAGKDGTDEVFETEFKVTVKKSDSSGGSGSGSSGSSFGSGSSGSSKASQKKEAYYSAGSWNETASGWQFKKADGTVPKNEWIYTGWGQSDDWYFFDADGNMVTGWYLADGKWFYLNPVSDGTRGRMVTGWQLIDNVWYYFNPASDGSKGVLAVNEITPDGYRVDENGVRQQ</sequence>
<dbReference type="InterPro" id="IPR013320">
    <property type="entry name" value="ConA-like_dom_sf"/>
</dbReference>
<dbReference type="Pfam" id="PF20578">
    <property type="entry name" value="aBig_2"/>
    <property type="match status" value="1"/>
</dbReference>
<organism evidence="10 11">
    <name type="scientific">Hungatella hominis</name>
    <dbReference type="NCBI Taxonomy" id="2763050"/>
    <lineage>
        <taxon>Bacteria</taxon>
        <taxon>Bacillati</taxon>
        <taxon>Bacillota</taxon>
        <taxon>Clostridia</taxon>
        <taxon>Lachnospirales</taxon>
        <taxon>Lachnospiraceae</taxon>
        <taxon>Hungatella</taxon>
    </lineage>
</organism>
<evidence type="ECO:0000313" key="11">
    <source>
        <dbReference type="Proteomes" id="UP000634672"/>
    </source>
</evidence>
<evidence type="ECO:0000256" key="2">
    <source>
        <dbReference type="ARBA" id="ARBA00022737"/>
    </source>
</evidence>
<feature type="repeat" description="Cell wall-binding" evidence="5">
    <location>
        <begin position="2217"/>
        <end position="2240"/>
    </location>
</feature>
<dbReference type="Gene3D" id="2.60.120.430">
    <property type="entry name" value="Galactose-binding lectin"/>
    <property type="match status" value="1"/>
</dbReference>
<comment type="similarity">
    <text evidence="1">Belongs to the glycosyl hydrolase 43 family.</text>
</comment>
<dbReference type="Pfam" id="PF13385">
    <property type="entry name" value="Laminin_G_3"/>
    <property type="match status" value="1"/>
</dbReference>
<dbReference type="Gene3D" id="2.60.120.200">
    <property type="match status" value="1"/>
</dbReference>
<evidence type="ECO:0000256" key="7">
    <source>
        <dbReference type="SAM" id="SignalP"/>
    </source>
</evidence>
<evidence type="ECO:0000256" key="1">
    <source>
        <dbReference type="ARBA" id="ARBA00009865"/>
    </source>
</evidence>
<dbReference type="SUPFAM" id="SSF69360">
    <property type="entry name" value="Cell wall binding repeat"/>
    <property type="match status" value="1"/>
</dbReference>
<keyword evidence="3" id="KW-0378">Hydrolase</keyword>
<feature type="chain" id="PRO_5045203644" evidence="7">
    <location>
        <begin position="29"/>
        <end position="2310"/>
    </location>
</feature>
<keyword evidence="4" id="KW-0326">Glycosidase</keyword>
<protein>
    <submittedName>
        <fullName evidence="10">Family 43 glycosylhydrolase</fullName>
    </submittedName>
</protein>
<dbReference type="CDD" id="cd18825">
    <property type="entry name" value="GH43_CtGH43-like"/>
    <property type="match status" value="1"/>
</dbReference>
<evidence type="ECO:0000259" key="8">
    <source>
        <dbReference type="Pfam" id="PF07532"/>
    </source>
</evidence>
<dbReference type="InterPro" id="IPR011081">
    <property type="entry name" value="Big_4"/>
</dbReference>
<feature type="region of interest" description="Disordered" evidence="6">
    <location>
        <begin position="2159"/>
        <end position="2185"/>
    </location>
</feature>
<evidence type="ECO:0000313" key="10">
    <source>
        <dbReference type="EMBL" id="MBC5712454.1"/>
    </source>
</evidence>
<feature type="compositionally biased region" description="Low complexity" evidence="6">
    <location>
        <begin position="2172"/>
        <end position="2184"/>
    </location>
</feature>
<dbReference type="Gene3D" id="2.10.270.10">
    <property type="entry name" value="Cholin Binding"/>
    <property type="match status" value="1"/>
</dbReference>
<dbReference type="RefSeq" id="WP_187024868.1">
    <property type="nucleotide sequence ID" value="NZ_JACOPB010000036.1"/>
</dbReference>
<keyword evidence="7" id="KW-0732">Signal</keyword>
<dbReference type="PANTHER" id="PTHR22925">
    <property type="entry name" value="GLYCOSYL HYDROLASE 43 FAMILY MEMBER"/>
    <property type="match status" value="1"/>
</dbReference>
<dbReference type="Gene3D" id="2.115.10.20">
    <property type="entry name" value="Glycosyl hydrolase domain, family 43"/>
    <property type="match status" value="2"/>
</dbReference>
<dbReference type="EMBL" id="JACOPB010000036">
    <property type="protein sequence ID" value="MBC5712454.1"/>
    <property type="molecule type" value="Genomic_DNA"/>
</dbReference>
<evidence type="ECO:0000259" key="9">
    <source>
        <dbReference type="Pfam" id="PF20578"/>
    </source>
</evidence>
<gene>
    <name evidence="10" type="ORF">H8S75_31630</name>
</gene>
<dbReference type="Pfam" id="PF19127">
    <property type="entry name" value="Choline_bind_3"/>
    <property type="match status" value="1"/>
</dbReference>
<reference evidence="10 11" key="1">
    <citation type="submission" date="2020-08" db="EMBL/GenBank/DDBJ databases">
        <title>Genome public.</title>
        <authorList>
            <person name="Liu C."/>
            <person name="Sun Q."/>
        </authorList>
    </citation>
    <scope>NUCLEOTIDE SEQUENCE [LARGE SCALE GENOMIC DNA]</scope>
    <source>
        <strain evidence="10 11">NSJ-66</strain>
    </source>
</reference>
<dbReference type="InterPro" id="IPR018337">
    <property type="entry name" value="Cell_wall/Cho-bd_repeat"/>
</dbReference>